<reference evidence="2" key="1">
    <citation type="journal article" date="2019" name="Int. J. Syst. Evol. Microbiol.">
        <title>The Global Catalogue of Microorganisms (GCM) 10K type strain sequencing project: providing services to taxonomists for standard genome sequencing and annotation.</title>
        <authorList>
            <consortium name="The Broad Institute Genomics Platform"/>
            <consortium name="The Broad Institute Genome Sequencing Center for Infectious Disease"/>
            <person name="Wu L."/>
            <person name="Ma J."/>
        </authorList>
    </citation>
    <scope>NUCLEOTIDE SEQUENCE [LARGE SCALE GENOMIC DNA]</scope>
    <source>
        <strain evidence="2">KCTC 42423</strain>
    </source>
</reference>
<comment type="caution">
    <text evidence="1">The sequence shown here is derived from an EMBL/GenBank/DDBJ whole genome shotgun (WGS) entry which is preliminary data.</text>
</comment>
<gene>
    <name evidence="1" type="ORF">ACFSTE_15940</name>
</gene>
<dbReference type="Proteomes" id="UP001597459">
    <property type="component" value="Unassembled WGS sequence"/>
</dbReference>
<dbReference type="InterPro" id="IPR021474">
    <property type="entry name" value="DUF3127"/>
</dbReference>
<name>A0ABW5NA72_9FLAO</name>
<proteinExistence type="predicted"/>
<keyword evidence="2" id="KW-1185">Reference proteome</keyword>
<evidence type="ECO:0000313" key="1">
    <source>
        <dbReference type="EMBL" id="MFD2592330.1"/>
    </source>
</evidence>
<sequence length="116" mass="13063">MELIGKIKHIGTTEVFGANGFRKREIVVTTDEQYPQHIMVEFVQDKCDLLDNYKIGDGVKVLINLRGREWVNPQGETKYFNSIQGWRIEDFGTSQAAVANEAAASLNNTADDDLPF</sequence>
<dbReference type="RefSeq" id="WP_378256767.1">
    <property type="nucleotide sequence ID" value="NZ_JBHSJV010000001.1"/>
</dbReference>
<dbReference type="Pfam" id="PF11325">
    <property type="entry name" value="DUF3127"/>
    <property type="match status" value="1"/>
</dbReference>
<protein>
    <submittedName>
        <fullName evidence="1">DUF3127 domain-containing protein</fullName>
    </submittedName>
</protein>
<dbReference type="EMBL" id="JBHULX010000033">
    <property type="protein sequence ID" value="MFD2592330.1"/>
    <property type="molecule type" value="Genomic_DNA"/>
</dbReference>
<evidence type="ECO:0000313" key="2">
    <source>
        <dbReference type="Proteomes" id="UP001597459"/>
    </source>
</evidence>
<accession>A0ABW5NA72</accession>
<organism evidence="1 2">
    <name type="scientific">Aquimarina hainanensis</name>
    <dbReference type="NCBI Taxonomy" id="1578017"/>
    <lineage>
        <taxon>Bacteria</taxon>
        <taxon>Pseudomonadati</taxon>
        <taxon>Bacteroidota</taxon>
        <taxon>Flavobacteriia</taxon>
        <taxon>Flavobacteriales</taxon>
        <taxon>Flavobacteriaceae</taxon>
        <taxon>Aquimarina</taxon>
    </lineage>
</organism>